<name>A0A371H1Q9_MUCPR</name>
<dbReference type="PANTHER" id="PTHR31099">
    <property type="entry name" value="OS06G0165300 PROTEIN"/>
    <property type="match status" value="1"/>
</dbReference>
<comment type="caution">
    <text evidence="4">The sequence shown here is derived from an EMBL/GenBank/DDBJ whole genome shotgun (WGS) entry which is preliminary data.</text>
</comment>
<dbReference type="EMBL" id="QJKJ01003850">
    <property type="protein sequence ID" value="RDX96583.1"/>
    <property type="molecule type" value="Genomic_DNA"/>
</dbReference>
<reference evidence="4" key="1">
    <citation type="submission" date="2018-05" db="EMBL/GenBank/DDBJ databases">
        <title>Draft genome of Mucuna pruriens seed.</title>
        <authorList>
            <person name="Nnadi N.E."/>
            <person name="Vos R."/>
            <person name="Hasami M.H."/>
            <person name="Devisetty U.K."/>
            <person name="Aguiy J.C."/>
        </authorList>
    </citation>
    <scope>NUCLEOTIDE SEQUENCE [LARGE SCALE GENOMIC DNA]</scope>
    <source>
        <strain evidence="4">JCA_2017</strain>
    </source>
</reference>
<evidence type="ECO:0000313" key="5">
    <source>
        <dbReference type="Proteomes" id="UP000257109"/>
    </source>
</evidence>
<dbReference type="Pfam" id="PF04195">
    <property type="entry name" value="Transposase_28"/>
    <property type="match status" value="1"/>
</dbReference>
<dbReference type="PANTHER" id="PTHR31099:SF49">
    <property type="entry name" value="MYOSIN HEAVY CHAIN-LIKE PROTEIN"/>
    <property type="match status" value="1"/>
</dbReference>
<sequence>MISAAFAFYLRFFILFDFDLNILFVSTRRGSHEDLPGISNQGAQPSSSAAPVDGASNQDDDSSSSSDSRENYPFRITYRDDKSDSLANGAYSWVDLEVLRVSSVLTKSGSLLGMASAICRPRTWSVTVTACRSEEAVCMSSAEASRPFFYLYDTLHSRLGIKLPFTHFERSVLRALNVAPTQLHPNSWAFVRAFELLCEDLGKAPSLGVFFWFFAPRKTDRVGWTSLRNRPKRSLLRPFSESYKGFKDRFFRVAPQNPNSRLLVDREGRQHFPLQWTRRPTVSISVAVKNLEDWERAFNAELKDLLVYHSSDIIKEEGYSTKDLAALWRRKKRPTPPPAPTEVEAEAAPLSAAGPADKAQVS</sequence>
<feature type="region of interest" description="Disordered" evidence="1">
    <location>
        <begin position="329"/>
        <end position="362"/>
    </location>
</feature>
<proteinExistence type="predicted"/>
<protein>
    <recommendedName>
        <fullName evidence="3">Transposase (putative) gypsy type domain-containing protein</fullName>
    </recommendedName>
</protein>
<dbReference type="InterPro" id="IPR007321">
    <property type="entry name" value="Transposase_28"/>
</dbReference>
<gene>
    <name evidence="4" type="ORF">CR513_20720</name>
</gene>
<dbReference type="Proteomes" id="UP000257109">
    <property type="component" value="Unassembled WGS sequence"/>
</dbReference>
<evidence type="ECO:0000259" key="3">
    <source>
        <dbReference type="Pfam" id="PF04195"/>
    </source>
</evidence>
<evidence type="ECO:0000313" key="4">
    <source>
        <dbReference type="EMBL" id="RDX96583.1"/>
    </source>
</evidence>
<feature type="chain" id="PRO_5016712298" description="Transposase (putative) gypsy type domain-containing protein" evidence="2">
    <location>
        <begin position="28"/>
        <end position="362"/>
    </location>
</feature>
<organism evidence="4 5">
    <name type="scientific">Mucuna pruriens</name>
    <name type="common">Velvet bean</name>
    <name type="synonym">Dolichos pruriens</name>
    <dbReference type="NCBI Taxonomy" id="157652"/>
    <lineage>
        <taxon>Eukaryota</taxon>
        <taxon>Viridiplantae</taxon>
        <taxon>Streptophyta</taxon>
        <taxon>Embryophyta</taxon>
        <taxon>Tracheophyta</taxon>
        <taxon>Spermatophyta</taxon>
        <taxon>Magnoliopsida</taxon>
        <taxon>eudicotyledons</taxon>
        <taxon>Gunneridae</taxon>
        <taxon>Pentapetalae</taxon>
        <taxon>rosids</taxon>
        <taxon>fabids</taxon>
        <taxon>Fabales</taxon>
        <taxon>Fabaceae</taxon>
        <taxon>Papilionoideae</taxon>
        <taxon>50 kb inversion clade</taxon>
        <taxon>NPAAA clade</taxon>
        <taxon>indigoferoid/millettioid clade</taxon>
        <taxon>Phaseoleae</taxon>
        <taxon>Mucuna</taxon>
    </lineage>
</organism>
<evidence type="ECO:0000256" key="1">
    <source>
        <dbReference type="SAM" id="MobiDB-lite"/>
    </source>
</evidence>
<keyword evidence="5" id="KW-1185">Reference proteome</keyword>
<evidence type="ECO:0000256" key="2">
    <source>
        <dbReference type="SAM" id="SignalP"/>
    </source>
</evidence>
<feature type="domain" description="Transposase (putative) gypsy type" evidence="3">
    <location>
        <begin position="159"/>
        <end position="215"/>
    </location>
</feature>
<feature type="non-terminal residue" evidence="4">
    <location>
        <position position="1"/>
    </location>
</feature>
<dbReference type="AlphaFoldDB" id="A0A371H1Q9"/>
<feature type="region of interest" description="Disordered" evidence="1">
    <location>
        <begin position="35"/>
        <end position="71"/>
    </location>
</feature>
<feature type="signal peptide" evidence="2">
    <location>
        <begin position="1"/>
        <end position="27"/>
    </location>
</feature>
<keyword evidence="2" id="KW-0732">Signal</keyword>
<feature type="compositionally biased region" description="Polar residues" evidence="1">
    <location>
        <begin position="38"/>
        <end position="49"/>
    </location>
</feature>
<dbReference type="OrthoDB" id="1321796at2759"/>
<accession>A0A371H1Q9</accession>
<feature type="compositionally biased region" description="Low complexity" evidence="1">
    <location>
        <begin position="346"/>
        <end position="362"/>
    </location>
</feature>